<dbReference type="InterPro" id="IPR036961">
    <property type="entry name" value="Kinesin_motor_dom_sf"/>
</dbReference>
<accession>A0A7J6NEU8</accession>
<evidence type="ECO:0000313" key="4">
    <source>
        <dbReference type="Proteomes" id="UP000541610"/>
    </source>
</evidence>
<sequence>MHTESSSSVSIYAQDTSGTAAQWQRASGELRWGEVHTDRYPIPNHPSQDYLTFPTDLYADCRTRSHVRFDRVFNPAATNADVSSELLSRTAVHGGVNGDGPKMLIMAYGHTGSGKTHSVFGGDSTPGDHGLTGPLLRMVFDECKRSRHELTISVLEVYKEKSLPPSTARGRPIVSREEHEDLKEAVASLRCELDEERARRLKLETMVKVQQSRERSDGEQADFCNDPGSTSRYALLADPAVLTTQPPLDLFLHDCFGETITSGGGIGPPPRTATHDPWATPLRPDRCRASSQFALAEEVEAPVRVHLLGPVERTDPPPPQRSPLLYQSAEASIADIENVHTAGADD</sequence>
<keyword evidence="1" id="KW-0175">Coiled coil</keyword>
<gene>
    <name evidence="3" type="ORF">FOZ60_011242</name>
</gene>
<reference evidence="3 4" key="1">
    <citation type="submission" date="2020-04" db="EMBL/GenBank/DDBJ databases">
        <title>Perkinsus olseni comparative genomics.</title>
        <authorList>
            <person name="Bogema D.R."/>
        </authorList>
    </citation>
    <scope>NUCLEOTIDE SEQUENCE [LARGE SCALE GENOMIC DNA]</scope>
    <source>
        <strain evidence="3">00978-12</strain>
    </source>
</reference>
<dbReference type="GO" id="GO:0007018">
    <property type="term" value="P:microtubule-based movement"/>
    <property type="evidence" value="ECO:0007669"/>
    <property type="project" value="InterPro"/>
</dbReference>
<dbReference type="PANTHER" id="PTHR24115:SF578">
    <property type="entry name" value="KINESIN-LIKE PROTEIN KIFC1"/>
    <property type="match status" value="1"/>
</dbReference>
<dbReference type="GO" id="GO:0016887">
    <property type="term" value="F:ATP hydrolysis activity"/>
    <property type="evidence" value="ECO:0007669"/>
    <property type="project" value="TreeGrafter"/>
</dbReference>
<dbReference type="GO" id="GO:0003777">
    <property type="term" value="F:microtubule motor activity"/>
    <property type="evidence" value="ECO:0007669"/>
    <property type="project" value="InterPro"/>
</dbReference>
<dbReference type="InterPro" id="IPR027417">
    <property type="entry name" value="P-loop_NTPase"/>
</dbReference>
<dbReference type="EMBL" id="JABANP010000466">
    <property type="protein sequence ID" value="KAF4682010.1"/>
    <property type="molecule type" value="Genomic_DNA"/>
</dbReference>
<dbReference type="GO" id="GO:0051225">
    <property type="term" value="P:spindle assembly"/>
    <property type="evidence" value="ECO:0007669"/>
    <property type="project" value="TreeGrafter"/>
</dbReference>
<proteinExistence type="predicted"/>
<dbReference type="AlphaFoldDB" id="A0A7J6NEU8"/>
<dbReference type="Pfam" id="PF00225">
    <property type="entry name" value="Kinesin"/>
    <property type="match status" value="1"/>
</dbReference>
<feature type="domain" description="Kinesin motor" evidence="2">
    <location>
        <begin position="63"/>
        <end position="161"/>
    </location>
</feature>
<dbReference type="InterPro" id="IPR001752">
    <property type="entry name" value="Kinesin_motor_dom"/>
</dbReference>
<dbReference type="GO" id="GO:0005871">
    <property type="term" value="C:kinesin complex"/>
    <property type="evidence" value="ECO:0007669"/>
    <property type="project" value="TreeGrafter"/>
</dbReference>
<dbReference type="SUPFAM" id="SSF52540">
    <property type="entry name" value="P-loop containing nucleoside triphosphate hydrolases"/>
    <property type="match status" value="1"/>
</dbReference>
<dbReference type="Gene3D" id="3.40.850.10">
    <property type="entry name" value="Kinesin motor domain"/>
    <property type="match status" value="1"/>
</dbReference>
<name>A0A7J6NEU8_PEROL</name>
<dbReference type="Proteomes" id="UP000541610">
    <property type="component" value="Unassembled WGS sequence"/>
</dbReference>
<dbReference type="InterPro" id="IPR027640">
    <property type="entry name" value="Kinesin-like_fam"/>
</dbReference>
<protein>
    <recommendedName>
        <fullName evidence="2">Kinesin motor domain-containing protein</fullName>
    </recommendedName>
</protein>
<dbReference type="PANTHER" id="PTHR24115">
    <property type="entry name" value="KINESIN-RELATED"/>
    <property type="match status" value="1"/>
</dbReference>
<dbReference type="GO" id="GO:0005524">
    <property type="term" value="F:ATP binding"/>
    <property type="evidence" value="ECO:0007669"/>
    <property type="project" value="InterPro"/>
</dbReference>
<organism evidence="3 4">
    <name type="scientific">Perkinsus olseni</name>
    <name type="common">Perkinsus atlanticus</name>
    <dbReference type="NCBI Taxonomy" id="32597"/>
    <lineage>
        <taxon>Eukaryota</taxon>
        <taxon>Sar</taxon>
        <taxon>Alveolata</taxon>
        <taxon>Perkinsozoa</taxon>
        <taxon>Perkinsea</taxon>
        <taxon>Perkinsida</taxon>
        <taxon>Perkinsidae</taxon>
        <taxon>Perkinsus</taxon>
    </lineage>
</organism>
<evidence type="ECO:0000259" key="2">
    <source>
        <dbReference type="Pfam" id="PF00225"/>
    </source>
</evidence>
<evidence type="ECO:0000256" key="1">
    <source>
        <dbReference type="SAM" id="Coils"/>
    </source>
</evidence>
<dbReference type="GO" id="GO:0008017">
    <property type="term" value="F:microtubule binding"/>
    <property type="evidence" value="ECO:0007669"/>
    <property type="project" value="InterPro"/>
</dbReference>
<evidence type="ECO:0000313" key="3">
    <source>
        <dbReference type="EMBL" id="KAF4682010.1"/>
    </source>
</evidence>
<comment type="caution">
    <text evidence="3">The sequence shown here is derived from an EMBL/GenBank/DDBJ whole genome shotgun (WGS) entry which is preliminary data.</text>
</comment>
<dbReference type="OrthoDB" id="449085at2759"/>
<dbReference type="GO" id="GO:0005874">
    <property type="term" value="C:microtubule"/>
    <property type="evidence" value="ECO:0007669"/>
    <property type="project" value="TreeGrafter"/>
</dbReference>
<feature type="coiled-coil region" evidence="1">
    <location>
        <begin position="179"/>
        <end position="206"/>
    </location>
</feature>